<dbReference type="Pfam" id="PF16983">
    <property type="entry name" value="MFS_MOT1"/>
    <property type="match status" value="1"/>
</dbReference>
<organism evidence="2 3">
    <name type="scientific">Haloferax larsenii</name>
    <dbReference type="NCBI Taxonomy" id="302484"/>
    <lineage>
        <taxon>Archaea</taxon>
        <taxon>Methanobacteriati</taxon>
        <taxon>Methanobacteriota</taxon>
        <taxon>Stenosarchaea group</taxon>
        <taxon>Halobacteria</taxon>
        <taxon>Halobacteriales</taxon>
        <taxon>Haloferacaceae</taxon>
        <taxon>Haloferax</taxon>
    </lineage>
</organism>
<reference evidence="2 3" key="1">
    <citation type="submission" date="2016-10" db="EMBL/GenBank/DDBJ databases">
        <authorList>
            <person name="de Groot N.N."/>
        </authorList>
    </citation>
    <scope>NUCLEOTIDE SEQUENCE [LARGE SCALE GENOMIC DNA]</scope>
    <source>
        <strain evidence="2 3">CDM_5</strain>
    </source>
</reference>
<dbReference type="EMBL" id="FOAD01000005">
    <property type="protein sequence ID" value="SEL54712.1"/>
    <property type="molecule type" value="Genomic_DNA"/>
</dbReference>
<feature type="transmembrane region" description="Helical" evidence="1">
    <location>
        <begin position="20"/>
        <end position="38"/>
    </location>
</feature>
<evidence type="ECO:0000313" key="2">
    <source>
        <dbReference type="EMBL" id="SEL54712.1"/>
    </source>
</evidence>
<name>A0A1H7R3L7_HALLR</name>
<sequence>MAVSLPYRDELAVDFAWNEFTGAVGDSVTVLPIVVAVARLTDLSLTLVLVWFGVFQIVWGLYYAAPFRSNR</sequence>
<dbReference type="GO" id="GO:0015098">
    <property type="term" value="F:molybdate ion transmembrane transporter activity"/>
    <property type="evidence" value="ECO:0007669"/>
    <property type="project" value="InterPro"/>
</dbReference>
<accession>A0A1H7R3L7</accession>
<gene>
    <name evidence="2" type="ORF">SAMN04488691_105257</name>
</gene>
<keyword evidence="1" id="KW-0812">Transmembrane</keyword>
<evidence type="ECO:0000256" key="1">
    <source>
        <dbReference type="SAM" id="Phobius"/>
    </source>
</evidence>
<protein>
    <submittedName>
        <fullName evidence="2">Molybdate transporter of MFS superfamily protein</fullName>
    </submittedName>
</protein>
<feature type="transmembrane region" description="Helical" evidence="1">
    <location>
        <begin position="45"/>
        <end position="65"/>
    </location>
</feature>
<proteinExistence type="predicted"/>
<dbReference type="Proteomes" id="UP000183894">
    <property type="component" value="Unassembled WGS sequence"/>
</dbReference>
<dbReference type="InterPro" id="IPR031563">
    <property type="entry name" value="MOT1/MOT2"/>
</dbReference>
<keyword evidence="1" id="KW-0472">Membrane</keyword>
<keyword evidence="1" id="KW-1133">Transmembrane helix</keyword>
<evidence type="ECO:0000313" key="3">
    <source>
        <dbReference type="Proteomes" id="UP000183894"/>
    </source>
</evidence>
<dbReference type="AlphaFoldDB" id="A0A1H7R3L7"/>